<dbReference type="AlphaFoldDB" id="A0A3P3ELZ0"/>
<proteinExistence type="predicted"/>
<protein>
    <submittedName>
        <fullName evidence="1">Uncharacterized protein</fullName>
    </submittedName>
</protein>
<reference evidence="1 2" key="1">
    <citation type="submission" date="2018-11" db="EMBL/GenBank/DDBJ databases">
        <title>the genome of Mesorhizobium tamadayense DSM 28320.</title>
        <authorList>
            <person name="Gao J."/>
        </authorList>
    </citation>
    <scope>NUCLEOTIDE SEQUENCE [LARGE SCALE GENOMIC DNA]</scope>
    <source>
        <strain evidence="1 2">DSM 28320</strain>
    </source>
</reference>
<name>A0A3P3ELZ0_9HYPH</name>
<dbReference type="RefSeq" id="WP_125007137.1">
    <property type="nucleotide sequence ID" value="NZ_RQXT01000106.1"/>
</dbReference>
<evidence type="ECO:0000313" key="2">
    <source>
        <dbReference type="Proteomes" id="UP000273786"/>
    </source>
</evidence>
<dbReference type="OrthoDB" id="9988592at2"/>
<organism evidence="1 2">
    <name type="scientific">Mesorhizobium tamadayense</name>
    <dbReference type="NCBI Taxonomy" id="425306"/>
    <lineage>
        <taxon>Bacteria</taxon>
        <taxon>Pseudomonadati</taxon>
        <taxon>Pseudomonadota</taxon>
        <taxon>Alphaproteobacteria</taxon>
        <taxon>Hyphomicrobiales</taxon>
        <taxon>Phyllobacteriaceae</taxon>
        <taxon>Mesorhizobium</taxon>
    </lineage>
</organism>
<evidence type="ECO:0000313" key="1">
    <source>
        <dbReference type="EMBL" id="RRH87424.1"/>
    </source>
</evidence>
<gene>
    <name evidence="1" type="ORF">EH240_36225</name>
</gene>
<keyword evidence="2" id="KW-1185">Reference proteome</keyword>
<dbReference type="EMBL" id="RQXT01000106">
    <property type="protein sequence ID" value="RRH87424.1"/>
    <property type="molecule type" value="Genomic_DNA"/>
</dbReference>
<sequence length="119" mass="12208">MRLAFSLPILAAIGLAGATAVIWLQMKGSVPETIQGILDQNLPGNTLKMAYLDLPISAAIPLVGPAKSGGYFMIERKGGSPLAGTCAATTIDYEVRAAGNGRLAVSIPGPELTKALACQ</sequence>
<comment type="caution">
    <text evidence="1">The sequence shown here is derived from an EMBL/GenBank/DDBJ whole genome shotgun (WGS) entry which is preliminary data.</text>
</comment>
<dbReference type="Proteomes" id="UP000273786">
    <property type="component" value="Unassembled WGS sequence"/>
</dbReference>
<accession>A0A3P3ELZ0</accession>